<dbReference type="InterPro" id="IPR043519">
    <property type="entry name" value="NT_sf"/>
</dbReference>
<dbReference type="PANTHER" id="PTHR45762">
    <property type="entry name" value="ZINC FINGER RNA-BINDING PROTEIN"/>
    <property type="match status" value="1"/>
</dbReference>
<gene>
    <name evidence="3" type="ORF">ILYODFUR_005708</name>
</gene>
<dbReference type="InterPro" id="IPR049402">
    <property type="entry name" value="DZF_dom_C"/>
</dbReference>
<evidence type="ECO:0000259" key="2">
    <source>
        <dbReference type="PROSITE" id="PS51703"/>
    </source>
</evidence>
<dbReference type="PROSITE" id="PS51703">
    <property type="entry name" value="DZF"/>
    <property type="match status" value="1"/>
</dbReference>
<evidence type="ECO:0000256" key="1">
    <source>
        <dbReference type="SAM" id="MobiDB-lite"/>
    </source>
</evidence>
<feature type="region of interest" description="Disordered" evidence="1">
    <location>
        <begin position="150"/>
        <end position="185"/>
    </location>
</feature>
<feature type="non-terminal residue" evidence="3">
    <location>
        <position position="1"/>
    </location>
</feature>
<keyword evidence="4" id="KW-1185">Reference proteome</keyword>
<accession>A0ABV0UPF4</accession>
<dbReference type="Gene3D" id="3.30.460.10">
    <property type="entry name" value="Beta Polymerase, domain 2"/>
    <property type="match status" value="1"/>
</dbReference>
<feature type="domain" description="DZF" evidence="2">
    <location>
        <begin position="1"/>
        <end position="185"/>
    </location>
</feature>
<reference evidence="3 4" key="1">
    <citation type="submission" date="2021-06" db="EMBL/GenBank/DDBJ databases">
        <authorList>
            <person name="Palmer J.M."/>
        </authorList>
    </citation>
    <scope>NUCLEOTIDE SEQUENCE [LARGE SCALE GENOMIC DNA]</scope>
    <source>
        <strain evidence="4">if_2019</strain>
        <tissue evidence="3">Muscle</tissue>
    </source>
</reference>
<evidence type="ECO:0000313" key="3">
    <source>
        <dbReference type="EMBL" id="MEQ2247095.1"/>
    </source>
</evidence>
<dbReference type="InterPro" id="IPR006561">
    <property type="entry name" value="DZF_dom"/>
</dbReference>
<name>A0ABV0UPF4_9TELE</name>
<comment type="caution">
    <text evidence="3">The sequence shown here is derived from an EMBL/GenBank/DDBJ whole genome shotgun (WGS) entry which is preliminary data.</text>
</comment>
<dbReference type="Proteomes" id="UP001482620">
    <property type="component" value="Unassembled WGS sequence"/>
</dbReference>
<sequence>VSEKDPPDVLNKKKCLDYLAALRHAKWFQARANGLQSCVIIIRVLRDLCQRVPTWGRLPGWAMELLVEKVISSATGPLSPGEAMRRVLECISTGILLPDGPALMDPCEKEPTDALESMKPQARHDITASAQHALRLLAFRQIHKVLGMESLPTSKASARNRKRRRDVSDTGEGEGEGKKDKKDDA</sequence>
<evidence type="ECO:0000313" key="4">
    <source>
        <dbReference type="Proteomes" id="UP001482620"/>
    </source>
</evidence>
<dbReference type="Pfam" id="PF20965">
    <property type="entry name" value="DZF_C"/>
    <property type="match status" value="1"/>
</dbReference>
<organism evidence="3 4">
    <name type="scientific">Ilyodon furcidens</name>
    <name type="common">goldbreast splitfin</name>
    <dbReference type="NCBI Taxonomy" id="33524"/>
    <lineage>
        <taxon>Eukaryota</taxon>
        <taxon>Metazoa</taxon>
        <taxon>Chordata</taxon>
        <taxon>Craniata</taxon>
        <taxon>Vertebrata</taxon>
        <taxon>Euteleostomi</taxon>
        <taxon>Actinopterygii</taxon>
        <taxon>Neopterygii</taxon>
        <taxon>Teleostei</taxon>
        <taxon>Neoteleostei</taxon>
        <taxon>Acanthomorphata</taxon>
        <taxon>Ovalentaria</taxon>
        <taxon>Atherinomorphae</taxon>
        <taxon>Cyprinodontiformes</taxon>
        <taxon>Goodeidae</taxon>
        <taxon>Ilyodon</taxon>
    </lineage>
</organism>
<dbReference type="SMART" id="SM00572">
    <property type="entry name" value="DZF"/>
    <property type="match status" value="1"/>
</dbReference>
<dbReference type="EMBL" id="JAHRIQ010081436">
    <property type="protein sequence ID" value="MEQ2247095.1"/>
    <property type="molecule type" value="Genomic_DNA"/>
</dbReference>
<dbReference type="Gene3D" id="1.10.1410.40">
    <property type="match status" value="1"/>
</dbReference>
<feature type="compositionally biased region" description="Basic and acidic residues" evidence="1">
    <location>
        <begin position="175"/>
        <end position="185"/>
    </location>
</feature>
<dbReference type="PANTHER" id="PTHR45762:SF2">
    <property type="entry name" value="ZINC FINGER RNA-BINDING PROTEIN 2"/>
    <property type="match status" value="1"/>
</dbReference>
<protein>
    <recommendedName>
        <fullName evidence="2">DZF domain-containing protein</fullName>
    </recommendedName>
</protein>
<proteinExistence type="predicted"/>